<protein>
    <submittedName>
        <fullName evidence="2">Unannotated protein</fullName>
    </submittedName>
</protein>
<sequence>MPTPLSPRAPVSSGRPRHTSIEAEEWMYQKYENAALEASPVLSTGKCQRRVAGMSGATAAMLTTSSQRSLSGNPSEVNVRPSVSVCMKAAYA</sequence>
<reference evidence="2" key="1">
    <citation type="submission" date="2020-05" db="EMBL/GenBank/DDBJ databases">
        <authorList>
            <person name="Chiriac C."/>
            <person name="Salcher M."/>
            <person name="Ghai R."/>
            <person name="Kavagutti S V."/>
        </authorList>
    </citation>
    <scope>NUCLEOTIDE SEQUENCE</scope>
</reference>
<name>A0A6J7PVR2_9ZZZZ</name>
<gene>
    <name evidence="1" type="ORF">UFOPK3001_00753</name>
    <name evidence="2" type="ORF">UFOPK3954_02226</name>
</gene>
<dbReference type="EMBL" id="CAFBON010000315">
    <property type="protein sequence ID" value="CAB5009366.1"/>
    <property type="molecule type" value="Genomic_DNA"/>
</dbReference>
<evidence type="ECO:0000313" key="1">
    <source>
        <dbReference type="EMBL" id="CAB4797781.1"/>
    </source>
</evidence>
<accession>A0A6J7PVR2</accession>
<proteinExistence type="predicted"/>
<dbReference type="AlphaFoldDB" id="A0A6J7PVR2"/>
<evidence type="ECO:0000313" key="2">
    <source>
        <dbReference type="EMBL" id="CAB5009366.1"/>
    </source>
</evidence>
<dbReference type="EMBL" id="CAFAAJ010000036">
    <property type="protein sequence ID" value="CAB4797781.1"/>
    <property type="molecule type" value="Genomic_DNA"/>
</dbReference>
<organism evidence="2">
    <name type="scientific">freshwater metagenome</name>
    <dbReference type="NCBI Taxonomy" id="449393"/>
    <lineage>
        <taxon>unclassified sequences</taxon>
        <taxon>metagenomes</taxon>
        <taxon>ecological metagenomes</taxon>
    </lineage>
</organism>